<dbReference type="GO" id="GO:0030687">
    <property type="term" value="C:preribosome, large subunit precursor"/>
    <property type="evidence" value="ECO:0007669"/>
    <property type="project" value="TreeGrafter"/>
</dbReference>
<dbReference type="AlphaFoldDB" id="A0AAN9YMF5"/>
<feature type="compositionally biased region" description="Polar residues" evidence="1">
    <location>
        <begin position="1"/>
        <end position="15"/>
    </location>
</feature>
<dbReference type="Pfam" id="PF10338">
    <property type="entry name" value="YBL028C_N"/>
    <property type="match status" value="1"/>
</dbReference>
<sequence>MAKSSRSSVRKANNQRLKRNVFGPVEAARNERLSAKLVELASQPKPEQPEASSEMKVVDDAEEEDEEAAGASTAKEGDETAMDVDAAKPAAVLSKRASKNRIMKRKKSNKVVFPMFKDKKSSKRKH</sequence>
<dbReference type="PANTHER" id="PTHR28219">
    <property type="entry name" value="UPF0642 PROTEIN YBL028C"/>
    <property type="match status" value="1"/>
</dbReference>
<keyword evidence="4" id="KW-1185">Reference proteome</keyword>
<feature type="compositionally biased region" description="Basic residues" evidence="1">
    <location>
        <begin position="96"/>
        <end position="109"/>
    </location>
</feature>
<feature type="domain" description="DUF2423" evidence="2">
    <location>
        <begin position="1"/>
        <end position="44"/>
    </location>
</feature>
<comment type="caution">
    <text evidence="3">The sequence shown here is derived from an EMBL/GenBank/DDBJ whole genome shotgun (WGS) entry which is preliminary data.</text>
</comment>
<evidence type="ECO:0000259" key="2">
    <source>
        <dbReference type="Pfam" id="PF10338"/>
    </source>
</evidence>
<proteinExistence type="predicted"/>
<feature type="region of interest" description="Disordered" evidence="1">
    <location>
        <begin position="1"/>
        <end position="26"/>
    </location>
</feature>
<dbReference type="Proteomes" id="UP001320420">
    <property type="component" value="Unassembled WGS sequence"/>
</dbReference>
<reference evidence="3 4" key="1">
    <citation type="submission" date="2024-02" db="EMBL/GenBank/DDBJ databases">
        <title>De novo assembly and annotation of 12 fungi associated with fruit tree decline syndrome in Ontario, Canada.</title>
        <authorList>
            <person name="Sulman M."/>
            <person name="Ellouze W."/>
            <person name="Ilyukhin E."/>
        </authorList>
    </citation>
    <scope>NUCLEOTIDE SEQUENCE [LARGE SCALE GENOMIC DNA]</scope>
    <source>
        <strain evidence="3 4">M11/M66-122</strain>
    </source>
</reference>
<dbReference type="InterPro" id="IPR019434">
    <property type="entry name" value="DUF2423"/>
</dbReference>
<name>A0AAN9YMF5_9PEZI</name>
<organism evidence="3 4">
    <name type="scientific">Diatrype stigma</name>
    <dbReference type="NCBI Taxonomy" id="117547"/>
    <lineage>
        <taxon>Eukaryota</taxon>
        <taxon>Fungi</taxon>
        <taxon>Dikarya</taxon>
        <taxon>Ascomycota</taxon>
        <taxon>Pezizomycotina</taxon>
        <taxon>Sordariomycetes</taxon>
        <taxon>Xylariomycetidae</taxon>
        <taxon>Xylariales</taxon>
        <taxon>Diatrypaceae</taxon>
        <taxon>Diatrype</taxon>
    </lineage>
</organism>
<accession>A0AAN9YMF5</accession>
<gene>
    <name evidence="3" type="ORF">SLS62_007096</name>
</gene>
<evidence type="ECO:0000256" key="1">
    <source>
        <dbReference type="SAM" id="MobiDB-lite"/>
    </source>
</evidence>
<evidence type="ECO:0000313" key="3">
    <source>
        <dbReference type="EMBL" id="KAK7750963.1"/>
    </source>
</evidence>
<dbReference type="PANTHER" id="PTHR28219:SF1">
    <property type="entry name" value="UPF0642 PROTEIN YBL028C"/>
    <property type="match status" value="1"/>
</dbReference>
<feature type="region of interest" description="Disordered" evidence="1">
    <location>
        <begin position="40"/>
        <end position="126"/>
    </location>
</feature>
<protein>
    <recommendedName>
        <fullName evidence="2">DUF2423 domain-containing protein</fullName>
    </recommendedName>
</protein>
<evidence type="ECO:0000313" key="4">
    <source>
        <dbReference type="Proteomes" id="UP001320420"/>
    </source>
</evidence>
<dbReference type="EMBL" id="JAKJXP020000056">
    <property type="protein sequence ID" value="KAK7750963.1"/>
    <property type="molecule type" value="Genomic_DNA"/>
</dbReference>